<organism evidence="4">
    <name type="scientific">marine metagenome</name>
    <dbReference type="NCBI Taxonomy" id="408172"/>
    <lineage>
        <taxon>unclassified sequences</taxon>
        <taxon>metagenomes</taxon>
        <taxon>ecological metagenomes</taxon>
    </lineage>
</organism>
<keyword evidence="2" id="KW-0808">Transferase</keyword>
<accession>A0A381TIC0</accession>
<evidence type="ECO:0000256" key="2">
    <source>
        <dbReference type="ARBA" id="ARBA00022679"/>
    </source>
</evidence>
<gene>
    <name evidence="4" type="ORF">METZ01_LOCUS68368</name>
</gene>
<evidence type="ECO:0000256" key="3">
    <source>
        <dbReference type="ARBA" id="ARBA00022691"/>
    </source>
</evidence>
<dbReference type="CDD" id="cd02440">
    <property type="entry name" value="AdoMet_MTases"/>
    <property type="match status" value="1"/>
</dbReference>
<evidence type="ECO:0000313" key="4">
    <source>
        <dbReference type="EMBL" id="SVA15514.1"/>
    </source>
</evidence>
<evidence type="ECO:0000256" key="1">
    <source>
        <dbReference type="ARBA" id="ARBA00022603"/>
    </source>
</evidence>
<protein>
    <recommendedName>
        <fullName evidence="5">Methyltransferase type 11 domain-containing protein</fullName>
    </recommendedName>
</protein>
<evidence type="ECO:0008006" key="5">
    <source>
        <dbReference type="Google" id="ProtNLM"/>
    </source>
</evidence>
<dbReference type="GO" id="GO:0032259">
    <property type="term" value="P:methylation"/>
    <property type="evidence" value="ECO:0007669"/>
    <property type="project" value="UniProtKB-KW"/>
</dbReference>
<dbReference type="PANTHER" id="PTHR10259:SF11">
    <property type="entry name" value="THIOPURINE S-METHYLTRANSFERASE"/>
    <property type="match status" value="1"/>
</dbReference>
<reference evidence="4" key="1">
    <citation type="submission" date="2018-05" db="EMBL/GenBank/DDBJ databases">
        <authorList>
            <person name="Lanie J.A."/>
            <person name="Ng W.-L."/>
            <person name="Kazmierczak K.M."/>
            <person name="Andrzejewski T.M."/>
            <person name="Davidsen T.M."/>
            <person name="Wayne K.J."/>
            <person name="Tettelin H."/>
            <person name="Glass J.I."/>
            <person name="Rusch D."/>
            <person name="Podicherti R."/>
            <person name="Tsui H.-C.T."/>
            <person name="Winkler M.E."/>
        </authorList>
    </citation>
    <scope>NUCLEOTIDE SEQUENCE</scope>
</reference>
<dbReference type="GO" id="GO:0008119">
    <property type="term" value="F:thiopurine S-methyltransferase activity"/>
    <property type="evidence" value="ECO:0007669"/>
    <property type="project" value="TreeGrafter"/>
</dbReference>
<dbReference type="PANTHER" id="PTHR10259">
    <property type="entry name" value="THIOPURINE S-METHYLTRANSFERASE"/>
    <property type="match status" value="1"/>
</dbReference>
<dbReference type="Gene3D" id="3.40.50.150">
    <property type="entry name" value="Vaccinia Virus protein VP39"/>
    <property type="match status" value="1"/>
</dbReference>
<keyword evidence="1" id="KW-0489">Methyltransferase</keyword>
<dbReference type="PROSITE" id="PS51585">
    <property type="entry name" value="SAM_MT_TPMT"/>
    <property type="match status" value="1"/>
</dbReference>
<dbReference type="InterPro" id="IPR008854">
    <property type="entry name" value="TPMT"/>
</dbReference>
<keyword evidence="3" id="KW-0949">S-adenosyl-L-methionine</keyword>
<dbReference type="SUPFAM" id="SSF53335">
    <property type="entry name" value="S-adenosyl-L-methionine-dependent methyltransferases"/>
    <property type="match status" value="1"/>
</dbReference>
<sequence>MFAKQGFDVTAVDFAPFPIKAVRYMAFESSLNINILQADIFSLSPKYDKKFDYVIEQTCFCAIHPEKRHDYGKIIHAVLKPGGKLIGLWFPLDKKLEDGGPPWGTSVDDVKSLFSNGWEIEREEFHELSVNSRQDREKLIIFRKTI</sequence>
<dbReference type="EMBL" id="UINC01004597">
    <property type="protein sequence ID" value="SVA15514.1"/>
    <property type="molecule type" value="Genomic_DNA"/>
</dbReference>
<dbReference type="InterPro" id="IPR029063">
    <property type="entry name" value="SAM-dependent_MTases_sf"/>
</dbReference>
<proteinExistence type="predicted"/>
<dbReference type="Pfam" id="PF05724">
    <property type="entry name" value="TPMT"/>
    <property type="match status" value="1"/>
</dbReference>
<name>A0A381TIC0_9ZZZZ</name>
<dbReference type="AlphaFoldDB" id="A0A381TIC0"/>